<proteinExistence type="predicted"/>
<evidence type="ECO:0000313" key="1">
    <source>
        <dbReference type="EMBL" id="MES1918163.1"/>
    </source>
</evidence>
<comment type="caution">
    <text evidence="1">The sequence shown here is derived from an EMBL/GenBank/DDBJ whole genome shotgun (WGS) entry which is preliminary data.</text>
</comment>
<evidence type="ECO:0000313" key="2">
    <source>
        <dbReference type="Proteomes" id="UP001439008"/>
    </source>
</evidence>
<name>A0ABV2AEP8_9EUKA</name>
<dbReference type="EMBL" id="JBDODL010000022">
    <property type="protein sequence ID" value="MES1918163.1"/>
    <property type="molecule type" value="Genomic_DNA"/>
</dbReference>
<protein>
    <submittedName>
        <fullName evidence="1">Uncharacterized protein</fullName>
    </submittedName>
</protein>
<keyword evidence="2" id="KW-1185">Reference proteome</keyword>
<gene>
    <name evidence="1" type="ORF">MHBO_000174</name>
</gene>
<accession>A0ABV2AEP8</accession>
<dbReference type="Proteomes" id="UP001439008">
    <property type="component" value="Unassembled WGS sequence"/>
</dbReference>
<sequence>MEIPPVTKTGKANLKYLKEQFADFSGHHFVVYYNYLNAKNCIMEVAIFNNNPYLLVNGICSVKLIRYIKHFGTTFYIPKIRGFSNFNEIHNRVTLWYDVCKGGTLIDHLSAFNDENQFDKLWYSLQSLIKCFSDKEIVLDSLKIVDFGFDASGNLCLTNLTAITEIRDDNAAMKNDLNLMRMLTKILELNPKLNTRIKNIIDGFQYFIDHNHNTAVFLNCSDPPLPTLNVEKYTKYVLGCSFGYELDLGLWKIVDQLKSLEYSNISQNLDSTNRMVEYNGEIFFVSSDNSNLNTEIVSLVLNELNPYLTLSGYSFNERKELCLWHKFPKGGKLTSQNLARADVTTLKKIILCMAELILIFSQQNIFVENLSIGDFCVHQDGYLCFYSVSKLYTSTNIGRLATFEKLSMALSSLKNPLKTFLGMLRLGRKLIYFCKYIKNIMLLGQKLNLVKGIDMKHLKTGKMEVFKEVKDCYNDISKKPSTVKVSISDIKYLLY</sequence>
<reference evidence="1 2" key="1">
    <citation type="journal article" date="2024" name="BMC Biol.">
        <title>Comparative genomics of Ascetosporea gives new insight into the evolutionary basis for animal parasitism in Rhizaria.</title>
        <authorList>
            <person name="Hiltunen Thoren M."/>
            <person name="Onut-Brannstrom I."/>
            <person name="Alfjorden A."/>
            <person name="Peckova H."/>
            <person name="Swords F."/>
            <person name="Hooper C."/>
            <person name="Holzer A.S."/>
            <person name="Bass D."/>
            <person name="Burki F."/>
        </authorList>
    </citation>
    <scope>NUCLEOTIDE SEQUENCE [LARGE SCALE GENOMIC DNA]</scope>
    <source>
        <strain evidence="1">20-A016</strain>
    </source>
</reference>
<organism evidence="1 2">
    <name type="scientific">Bonamia ostreae</name>
    <dbReference type="NCBI Taxonomy" id="126728"/>
    <lineage>
        <taxon>Eukaryota</taxon>
        <taxon>Sar</taxon>
        <taxon>Rhizaria</taxon>
        <taxon>Endomyxa</taxon>
        <taxon>Ascetosporea</taxon>
        <taxon>Haplosporida</taxon>
        <taxon>Bonamia</taxon>
    </lineage>
</organism>